<feature type="compositionally biased region" description="Basic and acidic residues" evidence="8">
    <location>
        <begin position="401"/>
        <end position="416"/>
    </location>
</feature>
<evidence type="ECO:0000256" key="1">
    <source>
        <dbReference type="ARBA" id="ARBA00004477"/>
    </source>
</evidence>
<dbReference type="EMBL" id="VLTL01000020">
    <property type="protein sequence ID" value="KAA0169653.1"/>
    <property type="molecule type" value="Genomic_DNA"/>
</dbReference>
<dbReference type="EMBL" id="VLTO01000037">
    <property type="protein sequence ID" value="KAA0173150.1"/>
    <property type="molecule type" value="Genomic_DNA"/>
</dbReference>
<dbReference type="Proteomes" id="UP000322899">
    <property type="component" value="Unassembled WGS sequence"/>
</dbReference>
<evidence type="ECO:0000256" key="7">
    <source>
        <dbReference type="ARBA" id="ARBA00038324"/>
    </source>
</evidence>
<keyword evidence="5 9" id="KW-1133">Transmembrane helix</keyword>
<dbReference type="GO" id="GO:0005789">
    <property type="term" value="C:endoplasmic reticulum membrane"/>
    <property type="evidence" value="ECO:0007669"/>
    <property type="project" value="UniProtKB-SubCell"/>
</dbReference>
<comment type="similarity">
    <text evidence="7">Belongs to the type 2 lipid phosphate phosphatase family.</text>
</comment>
<dbReference type="Proteomes" id="UP000323011">
    <property type="component" value="Unassembled WGS sequence"/>
</dbReference>
<proteinExistence type="inferred from homology"/>
<evidence type="ECO:0000256" key="6">
    <source>
        <dbReference type="ARBA" id="ARBA00023136"/>
    </source>
</evidence>
<dbReference type="InterPro" id="IPR036938">
    <property type="entry name" value="PAP2/HPO_sf"/>
</dbReference>
<protein>
    <recommendedName>
        <fullName evidence="10">Phosphatidic acid phosphatase type 2/haloperoxidase domain-containing protein</fullName>
    </recommendedName>
</protein>
<keyword evidence="6 9" id="KW-0472">Membrane</keyword>
<feature type="transmembrane region" description="Helical" evidence="9">
    <location>
        <begin position="309"/>
        <end position="333"/>
    </location>
</feature>
<evidence type="ECO:0000256" key="5">
    <source>
        <dbReference type="ARBA" id="ARBA00022989"/>
    </source>
</evidence>
<evidence type="ECO:0000259" key="10">
    <source>
        <dbReference type="SMART" id="SM00014"/>
    </source>
</evidence>
<keyword evidence="4" id="KW-0256">Endoplasmic reticulum</keyword>
<evidence type="ECO:0000313" key="13">
    <source>
        <dbReference type="EMBL" id="KAA0169653.1"/>
    </source>
</evidence>
<feature type="compositionally biased region" description="Basic and acidic residues" evidence="8">
    <location>
        <begin position="441"/>
        <end position="450"/>
    </location>
</feature>
<evidence type="ECO:0000313" key="12">
    <source>
        <dbReference type="EMBL" id="KAA0155199.1"/>
    </source>
</evidence>
<feature type="transmembrane region" description="Helical" evidence="9">
    <location>
        <begin position="273"/>
        <end position="297"/>
    </location>
</feature>
<evidence type="ECO:0000256" key="4">
    <source>
        <dbReference type="ARBA" id="ARBA00022824"/>
    </source>
</evidence>
<feature type="transmembrane region" description="Helical" evidence="9">
    <location>
        <begin position="204"/>
        <end position="224"/>
    </location>
</feature>
<accession>A0A5A8CR52</accession>
<evidence type="ECO:0000313" key="14">
    <source>
        <dbReference type="EMBL" id="KAA0173150.1"/>
    </source>
</evidence>
<keyword evidence="3" id="KW-0378">Hydrolase</keyword>
<dbReference type="Gene3D" id="1.20.144.10">
    <property type="entry name" value="Phosphatidic acid phosphatase type 2/haloperoxidase"/>
    <property type="match status" value="1"/>
</dbReference>
<dbReference type="Pfam" id="PF01569">
    <property type="entry name" value="PAP2"/>
    <property type="match status" value="1"/>
</dbReference>
<dbReference type="InterPro" id="IPR000326">
    <property type="entry name" value="PAP2/HPO"/>
</dbReference>
<evidence type="ECO:0000313" key="18">
    <source>
        <dbReference type="Proteomes" id="UP000325113"/>
    </source>
</evidence>
<sequence length="518" mass="54395">MACQAMATVIRTPFLYLASYIPAATVMMMPGQFKRAAMDGWVVDGTITVMKFQKQMGAGTNWVVDRIVNLVTDLCDSDFYFLVLPALLWFVDIQLGRWLTILTTLGVSLGGVLKDIYRLPRPPPLLVWRDFAAGDSTGAKDFGFVSTHTANAVTNSFGLLLFALHRGWLSGAEPLILLGWTLLALAYPVIIGASRLYLGLHTPLDVIGGASLGAVLVVVGHSALPRLDALLDSSSVAEVAIAVAAAGAFFGAAHPQARPHTVTFLHDMELFGLALSSILGTKILQAGFVTDAAAAALPGWQSVGPSLRASGGTAAFIAVSAVVGFSASGAVYLSSKIVGPALVRMVLGIDAKAVRRQIERAPSTQRHQAAHVAVLVVRRLEAEGDPLDLLAPGVAAEVDKEARRLTEEEEEQRPVDDISLAEPALGDSGRSGPSSLRNRRSVKEAAAKTEKSLRTGAAGVSLAEVPITVVPDEPAWRGVELGACAFLKLFTYVSTGVGICAVAPAMQSVLGLCAIATA</sequence>
<keyword evidence="2 9" id="KW-0812">Transmembrane</keyword>
<reference evidence="15 16" key="1">
    <citation type="submission" date="2019-07" db="EMBL/GenBank/DDBJ databases">
        <title>Genomes of Cafeteria roenbergensis.</title>
        <authorList>
            <person name="Fischer M.G."/>
            <person name="Hackl T."/>
            <person name="Roman M."/>
        </authorList>
    </citation>
    <scope>NUCLEOTIDE SEQUENCE [LARGE SCALE GENOMIC DNA]</scope>
    <source>
        <strain evidence="12 16">BVI</strain>
        <strain evidence="11 18">Cflag</strain>
        <strain evidence="14 15">E4-10P</strain>
        <strain evidence="13 17">RCC970-E3</strain>
    </source>
</reference>
<dbReference type="Proteomes" id="UP000325113">
    <property type="component" value="Unassembled WGS sequence"/>
</dbReference>
<evidence type="ECO:0000313" key="11">
    <source>
        <dbReference type="EMBL" id="KAA0153963.1"/>
    </source>
</evidence>
<dbReference type="OrthoDB" id="301434at2759"/>
<dbReference type="SUPFAM" id="SSF48317">
    <property type="entry name" value="Acid phosphatase/Vanadium-dependent haloperoxidase"/>
    <property type="match status" value="1"/>
</dbReference>
<evidence type="ECO:0000256" key="8">
    <source>
        <dbReference type="SAM" id="MobiDB-lite"/>
    </source>
</evidence>
<keyword evidence="16" id="KW-1185">Reference proteome</keyword>
<dbReference type="PANTHER" id="PTHR14969:SF28">
    <property type="entry name" value="DIHYDROSPHINGOSINE 1-PHOSPHATE PHOSPHATASE LCB3-RELATED"/>
    <property type="match status" value="1"/>
</dbReference>
<evidence type="ECO:0000256" key="2">
    <source>
        <dbReference type="ARBA" id="ARBA00022692"/>
    </source>
</evidence>
<dbReference type="Proteomes" id="UP000324907">
    <property type="component" value="Unassembled WGS sequence"/>
</dbReference>
<dbReference type="GO" id="GO:0042392">
    <property type="term" value="F:sphingosine-1-phosphate phosphatase activity"/>
    <property type="evidence" value="ECO:0007669"/>
    <property type="project" value="TreeGrafter"/>
</dbReference>
<comment type="subcellular location">
    <subcellularLocation>
        <location evidence="1">Endoplasmic reticulum membrane</location>
        <topology evidence="1">Multi-pass membrane protein</topology>
    </subcellularLocation>
</comment>
<evidence type="ECO:0000256" key="9">
    <source>
        <dbReference type="SAM" id="Phobius"/>
    </source>
</evidence>
<evidence type="ECO:0000256" key="3">
    <source>
        <dbReference type="ARBA" id="ARBA00022801"/>
    </source>
</evidence>
<comment type="caution">
    <text evidence="12">The sequence shown here is derived from an EMBL/GenBank/DDBJ whole genome shotgun (WGS) entry which is preliminary data.</text>
</comment>
<evidence type="ECO:0000313" key="15">
    <source>
        <dbReference type="Proteomes" id="UP000322899"/>
    </source>
</evidence>
<dbReference type="PANTHER" id="PTHR14969">
    <property type="entry name" value="SPHINGOSINE-1-PHOSPHATE PHOSPHOHYDROLASE"/>
    <property type="match status" value="1"/>
</dbReference>
<feature type="domain" description="Phosphatidic acid phosphatase type 2/haloperoxidase" evidence="10">
    <location>
        <begin position="100"/>
        <end position="221"/>
    </location>
</feature>
<feature type="transmembrane region" description="Helical" evidence="9">
    <location>
        <begin position="236"/>
        <end position="253"/>
    </location>
</feature>
<dbReference type="AlphaFoldDB" id="A0A5A8CR52"/>
<feature type="transmembrane region" description="Helical" evidence="9">
    <location>
        <begin position="14"/>
        <end position="33"/>
    </location>
</feature>
<dbReference type="EMBL" id="VLTN01000008">
    <property type="protein sequence ID" value="KAA0155199.1"/>
    <property type="molecule type" value="Genomic_DNA"/>
</dbReference>
<dbReference type="EMBL" id="VLTM01000095">
    <property type="protein sequence ID" value="KAA0153963.1"/>
    <property type="molecule type" value="Genomic_DNA"/>
</dbReference>
<dbReference type="SMART" id="SM00014">
    <property type="entry name" value="acidPPc"/>
    <property type="match status" value="1"/>
</dbReference>
<name>A0A5A8CR52_CAFRO</name>
<feature type="region of interest" description="Disordered" evidence="8">
    <location>
        <begin position="401"/>
        <end position="450"/>
    </location>
</feature>
<evidence type="ECO:0000313" key="17">
    <source>
        <dbReference type="Proteomes" id="UP000324907"/>
    </source>
</evidence>
<evidence type="ECO:0000313" key="16">
    <source>
        <dbReference type="Proteomes" id="UP000323011"/>
    </source>
</evidence>
<gene>
    <name evidence="14" type="ORF">FNF27_05374</name>
    <name evidence="13" type="ORF">FNF28_01930</name>
    <name evidence="12" type="ORF">FNF29_01950</name>
    <name evidence="11" type="ORF">FNF31_06365</name>
</gene>
<organism evidence="12 16">
    <name type="scientific">Cafeteria roenbergensis</name>
    <name type="common">Marine flagellate</name>
    <dbReference type="NCBI Taxonomy" id="33653"/>
    <lineage>
        <taxon>Eukaryota</taxon>
        <taxon>Sar</taxon>
        <taxon>Stramenopiles</taxon>
        <taxon>Bigyra</taxon>
        <taxon>Opalozoa</taxon>
        <taxon>Bicosoecida</taxon>
        <taxon>Cafeteriaceae</taxon>
        <taxon>Cafeteria</taxon>
    </lineage>
</organism>
<feature type="transmembrane region" description="Helical" evidence="9">
    <location>
        <begin position="175"/>
        <end position="198"/>
    </location>
</feature>